<evidence type="ECO:0000256" key="2">
    <source>
        <dbReference type="ARBA" id="ARBA00023002"/>
    </source>
</evidence>
<sequence>MTTAAAPLAALQSDLKNKVAIVTGASRGIGRAIAIKFASLGANVVVNYAGNKSAAEEVVASIHALGAQAIAVQADVSNEQDATRLINETLAHFKKIDVLVNNAGVFLGNPVHAETTEQYRKIMAINVDGTFFVTRAAVPHIQEHGTIINLSSVVTKSPFPGVSVYTLSKGAVEGFTRALAVELAPRNIRVNTISPGFTDSDMLRSGGDALAKQGVEASLFKRLGSPEDIAEAAAFYAVPRSGAWVTGANLLSNGGAGGFSV</sequence>
<dbReference type="GO" id="GO:0016491">
    <property type="term" value="F:oxidoreductase activity"/>
    <property type="evidence" value="ECO:0007669"/>
    <property type="project" value="UniProtKB-KW"/>
</dbReference>
<name>A0A1Y2C1U8_9FUNG</name>
<evidence type="ECO:0000313" key="3">
    <source>
        <dbReference type="EMBL" id="ORY41013.1"/>
    </source>
</evidence>
<dbReference type="NCBIfam" id="NF005559">
    <property type="entry name" value="PRK07231.1"/>
    <property type="match status" value="1"/>
</dbReference>
<dbReference type="AlphaFoldDB" id="A0A1Y2C1U8"/>
<dbReference type="STRING" id="329046.A0A1Y2C1U8"/>
<keyword evidence="2" id="KW-0560">Oxidoreductase</keyword>
<comment type="similarity">
    <text evidence="1">Belongs to the short-chain dehydrogenases/reductases (SDR) family.</text>
</comment>
<dbReference type="Proteomes" id="UP000193642">
    <property type="component" value="Unassembled WGS sequence"/>
</dbReference>
<dbReference type="PRINTS" id="PR00080">
    <property type="entry name" value="SDRFAMILY"/>
</dbReference>
<dbReference type="OrthoDB" id="15140at2759"/>
<dbReference type="Gene3D" id="3.40.50.720">
    <property type="entry name" value="NAD(P)-binding Rossmann-like Domain"/>
    <property type="match status" value="1"/>
</dbReference>
<dbReference type="InterPro" id="IPR002347">
    <property type="entry name" value="SDR_fam"/>
</dbReference>
<dbReference type="SUPFAM" id="SSF51735">
    <property type="entry name" value="NAD(P)-binding Rossmann-fold domains"/>
    <property type="match status" value="1"/>
</dbReference>
<gene>
    <name evidence="3" type="ORF">BCR33DRAFT_758455</name>
</gene>
<protein>
    <submittedName>
        <fullName evidence="3">Short-chain dehydrogenase/reductase SDR</fullName>
    </submittedName>
</protein>
<keyword evidence="4" id="KW-1185">Reference proteome</keyword>
<dbReference type="PRINTS" id="PR00081">
    <property type="entry name" value="GDHRDH"/>
</dbReference>
<dbReference type="PANTHER" id="PTHR43639:SF1">
    <property type="entry name" value="SHORT-CHAIN DEHYDROGENASE_REDUCTASE FAMILY PROTEIN"/>
    <property type="match status" value="1"/>
</dbReference>
<accession>A0A1Y2C1U8</accession>
<reference evidence="3 4" key="1">
    <citation type="submission" date="2016-07" db="EMBL/GenBank/DDBJ databases">
        <title>Pervasive Adenine N6-methylation of Active Genes in Fungi.</title>
        <authorList>
            <consortium name="DOE Joint Genome Institute"/>
            <person name="Mondo S.J."/>
            <person name="Dannebaum R.O."/>
            <person name="Kuo R.C."/>
            <person name="Labutti K."/>
            <person name="Haridas S."/>
            <person name="Kuo A."/>
            <person name="Salamov A."/>
            <person name="Ahrendt S.R."/>
            <person name="Lipzen A."/>
            <person name="Sullivan W."/>
            <person name="Andreopoulos W.B."/>
            <person name="Clum A."/>
            <person name="Lindquist E."/>
            <person name="Daum C."/>
            <person name="Ramamoorthy G.K."/>
            <person name="Gryganskyi A."/>
            <person name="Culley D."/>
            <person name="Magnuson J.K."/>
            <person name="James T.Y."/>
            <person name="O'Malley M.A."/>
            <person name="Stajich J.E."/>
            <person name="Spatafora J.W."/>
            <person name="Visel A."/>
            <person name="Grigoriev I.V."/>
        </authorList>
    </citation>
    <scope>NUCLEOTIDE SEQUENCE [LARGE SCALE GENOMIC DNA]</scope>
    <source>
        <strain evidence="3 4">JEL800</strain>
    </source>
</reference>
<dbReference type="InterPro" id="IPR036291">
    <property type="entry name" value="NAD(P)-bd_dom_sf"/>
</dbReference>
<dbReference type="FunFam" id="3.40.50.720:FF:000084">
    <property type="entry name" value="Short-chain dehydrogenase reductase"/>
    <property type="match status" value="1"/>
</dbReference>
<proteinExistence type="inferred from homology"/>
<evidence type="ECO:0000256" key="1">
    <source>
        <dbReference type="ARBA" id="ARBA00006484"/>
    </source>
</evidence>
<organism evidence="3 4">
    <name type="scientific">Rhizoclosmatium globosum</name>
    <dbReference type="NCBI Taxonomy" id="329046"/>
    <lineage>
        <taxon>Eukaryota</taxon>
        <taxon>Fungi</taxon>
        <taxon>Fungi incertae sedis</taxon>
        <taxon>Chytridiomycota</taxon>
        <taxon>Chytridiomycota incertae sedis</taxon>
        <taxon>Chytridiomycetes</taxon>
        <taxon>Chytridiales</taxon>
        <taxon>Chytriomycetaceae</taxon>
        <taxon>Rhizoclosmatium</taxon>
    </lineage>
</organism>
<evidence type="ECO:0000313" key="4">
    <source>
        <dbReference type="Proteomes" id="UP000193642"/>
    </source>
</evidence>
<dbReference type="EMBL" id="MCGO01000033">
    <property type="protein sequence ID" value="ORY41013.1"/>
    <property type="molecule type" value="Genomic_DNA"/>
</dbReference>
<dbReference type="PANTHER" id="PTHR43639">
    <property type="entry name" value="OXIDOREDUCTASE, SHORT-CHAIN DEHYDROGENASE/REDUCTASE FAMILY (AFU_ORTHOLOGUE AFUA_5G02870)"/>
    <property type="match status" value="1"/>
</dbReference>
<comment type="caution">
    <text evidence="3">The sequence shown here is derived from an EMBL/GenBank/DDBJ whole genome shotgun (WGS) entry which is preliminary data.</text>
</comment>
<dbReference type="Pfam" id="PF13561">
    <property type="entry name" value="adh_short_C2"/>
    <property type="match status" value="1"/>
</dbReference>